<sequence length="146" mass="16540">MNSSASQRSGFERAAERFKESLRKKLADDFAITTLESLKNEIKSIQKEHGAQGKLRNIQRASKFVEAAAQLGQVIEVFVNASEFVWFIWGPMKFLLGMAKTPIDCFDKLLEANSQIGSAIPRLVAYTGTFQQHPTLYQILEDYYDD</sequence>
<evidence type="ECO:0000313" key="3">
    <source>
        <dbReference type="Proteomes" id="UP000295083"/>
    </source>
</evidence>
<keyword evidence="3" id="KW-1185">Reference proteome</keyword>
<dbReference type="EMBL" id="QAPG01000385">
    <property type="protein sequence ID" value="TDZ28858.1"/>
    <property type="molecule type" value="Genomic_DNA"/>
</dbReference>
<reference evidence="2 3" key="1">
    <citation type="submission" date="2018-11" db="EMBL/GenBank/DDBJ databases">
        <title>Genome sequence and assembly of Colletotrichum spinosum.</title>
        <authorList>
            <person name="Gan P."/>
            <person name="Shirasu K."/>
        </authorList>
    </citation>
    <scope>NUCLEOTIDE SEQUENCE [LARGE SCALE GENOMIC DNA]</scope>
    <source>
        <strain evidence="2 3">CBS 515.97</strain>
    </source>
</reference>
<comment type="caution">
    <text evidence="2">The sequence shown here is derived from an EMBL/GenBank/DDBJ whole genome shotgun (WGS) entry which is preliminary data.</text>
</comment>
<gene>
    <name evidence="2" type="ORF">C8035_v003821</name>
</gene>
<proteinExistence type="predicted"/>
<organism evidence="2 3">
    <name type="scientific">Colletotrichum spinosum</name>
    <dbReference type="NCBI Taxonomy" id="1347390"/>
    <lineage>
        <taxon>Eukaryota</taxon>
        <taxon>Fungi</taxon>
        <taxon>Dikarya</taxon>
        <taxon>Ascomycota</taxon>
        <taxon>Pezizomycotina</taxon>
        <taxon>Sordariomycetes</taxon>
        <taxon>Hypocreomycetidae</taxon>
        <taxon>Glomerellales</taxon>
        <taxon>Glomerellaceae</taxon>
        <taxon>Colletotrichum</taxon>
        <taxon>Colletotrichum orbiculare species complex</taxon>
    </lineage>
</organism>
<name>A0A4R8PTZ9_9PEZI</name>
<evidence type="ECO:0000313" key="2">
    <source>
        <dbReference type="EMBL" id="TDZ28858.1"/>
    </source>
</evidence>
<evidence type="ECO:0000259" key="1">
    <source>
        <dbReference type="Pfam" id="PF24809"/>
    </source>
</evidence>
<dbReference type="Pfam" id="PF24809">
    <property type="entry name" value="DUF7708"/>
    <property type="match status" value="1"/>
</dbReference>
<protein>
    <recommendedName>
        <fullName evidence="1">DUF7708 domain-containing protein</fullName>
    </recommendedName>
</protein>
<dbReference type="Proteomes" id="UP000295083">
    <property type="component" value="Unassembled WGS sequence"/>
</dbReference>
<accession>A0A4R8PTZ9</accession>
<dbReference type="InterPro" id="IPR056125">
    <property type="entry name" value="DUF7708"/>
</dbReference>
<dbReference type="AlphaFoldDB" id="A0A4R8PTZ9"/>
<feature type="domain" description="DUF7708" evidence="1">
    <location>
        <begin position="62"/>
        <end position="132"/>
    </location>
</feature>